<protein>
    <submittedName>
        <fullName evidence="1">SFRICE_013986</fullName>
    </submittedName>
</protein>
<evidence type="ECO:0000313" key="1">
    <source>
        <dbReference type="EMBL" id="SOQ52052.1"/>
    </source>
</evidence>
<proteinExistence type="predicted"/>
<gene>
    <name evidence="1" type="ORF">SFRICE_013986</name>
</gene>
<name>A0A2H1WGN2_SPOFR</name>
<dbReference type="AlphaFoldDB" id="A0A2H1WGN2"/>
<organism evidence="1">
    <name type="scientific">Spodoptera frugiperda</name>
    <name type="common">Fall armyworm</name>
    <dbReference type="NCBI Taxonomy" id="7108"/>
    <lineage>
        <taxon>Eukaryota</taxon>
        <taxon>Metazoa</taxon>
        <taxon>Ecdysozoa</taxon>
        <taxon>Arthropoda</taxon>
        <taxon>Hexapoda</taxon>
        <taxon>Insecta</taxon>
        <taxon>Pterygota</taxon>
        <taxon>Neoptera</taxon>
        <taxon>Endopterygota</taxon>
        <taxon>Lepidoptera</taxon>
        <taxon>Glossata</taxon>
        <taxon>Ditrysia</taxon>
        <taxon>Noctuoidea</taxon>
        <taxon>Noctuidae</taxon>
        <taxon>Amphipyrinae</taxon>
        <taxon>Spodoptera</taxon>
    </lineage>
</organism>
<sequence length="75" mass="8780">MNGSTRLELYHGLIENRRYQRPNFSLPIFLIPDSPKILKFLNPKRPYNIIPRIGEIIRNTEENNALLAYLLGSQK</sequence>
<dbReference type="EMBL" id="ODYU01008438">
    <property type="protein sequence ID" value="SOQ52052.1"/>
    <property type="molecule type" value="Genomic_DNA"/>
</dbReference>
<reference evidence="1" key="1">
    <citation type="submission" date="2016-07" db="EMBL/GenBank/DDBJ databases">
        <authorList>
            <person name="Bretaudeau A."/>
        </authorList>
    </citation>
    <scope>NUCLEOTIDE SEQUENCE</scope>
    <source>
        <strain evidence="1">Rice</strain>
        <tissue evidence="1">Whole body</tissue>
    </source>
</reference>
<accession>A0A2H1WGN2</accession>